<comment type="caution">
    <text evidence="2">The sequence shown here is derived from an EMBL/GenBank/DDBJ whole genome shotgun (WGS) entry which is preliminary data.</text>
</comment>
<reference evidence="2 3" key="1">
    <citation type="submission" date="2023-11" db="EMBL/GenBank/DDBJ databases">
        <authorList>
            <person name="Hedman E."/>
            <person name="Englund M."/>
            <person name="Stromberg M."/>
            <person name="Nyberg Akerstrom W."/>
            <person name="Nylinder S."/>
            <person name="Jareborg N."/>
            <person name="Kallberg Y."/>
            <person name="Kronander E."/>
        </authorList>
    </citation>
    <scope>NUCLEOTIDE SEQUENCE [LARGE SCALE GENOMIC DNA]</scope>
</reference>
<evidence type="ECO:0000313" key="3">
    <source>
        <dbReference type="Proteomes" id="UP001314205"/>
    </source>
</evidence>
<feature type="domain" description="PiggyBac transposable element-derived protein" evidence="1">
    <location>
        <begin position="2"/>
        <end position="186"/>
    </location>
</feature>
<dbReference type="Proteomes" id="UP001314205">
    <property type="component" value="Unassembled WGS sequence"/>
</dbReference>
<organism evidence="2 3">
    <name type="scientific">Parnassius mnemosyne</name>
    <name type="common">clouded apollo</name>
    <dbReference type="NCBI Taxonomy" id="213953"/>
    <lineage>
        <taxon>Eukaryota</taxon>
        <taxon>Metazoa</taxon>
        <taxon>Ecdysozoa</taxon>
        <taxon>Arthropoda</taxon>
        <taxon>Hexapoda</taxon>
        <taxon>Insecta</taxon>
        <taxon>Pterygota</taxon>
        <taxon>Neoptera</taxon>
        <taxon>Endopterygota</taxon>
        <taxon>Lepidoptera</taxon>
        <taxon>Glossata</taxon>
        <taxon>Ditrysia</taxon>
        <taxon>Papilionoidea</taxon>
        <taxon>Papilionidae</taxon>
        <taxon>Parnassiinae</taxon>
        <taxon>Parnassini</taxon>
        <taxon>Parnassius</taxon>
        <taxon>Driopa</taxon>
    </lineage>
</organism>
<proteinExistence type="predicted"/>
<accession>A0AAV1L7T7</accession>
<dbReference type="PANTHER" id="PTHR46599:SF6">
    <property type="entry name" value="DUAL SPECIFICITY PHOSPHATASE 26"/>
    <property type="match status" value="1"/>
</dbReference>
<dbReference type="EMBL" id="CAVLGL010000086">
    <property type="protein sequence ID" value="CAK1591029.1"/>
    <property type="molecule type" value="Genomic_DNA"/>
</dbReference>
<sequence length="300" mass="34268">MMSDNGSKYMINAIPFIGKATDTGGLPLGEYFVKELTRPLHGSNRNITTDNWFTSIPLTKSLLCEPYKLTVVGTLRSNKKEIPNEMFNTRTRPIGTSMFCYVGPLTLLSYKPKPNKIVYLLSSCSEEGTVNQETKKPHMVEFYNQTKGGVDTFDQMSANMSCSRKTNRWPMCIFYGMLNMTFINSYVIYCENKLNDNEKPLNRKQFMKELHTALVNPYMERRLTKPTLHKKLKANIQDLVPDSSGESNTSSNEASGLKKRKICSYCPYKKHRMTKSMCSKCTKNICSEHKVEICVNCNKN</sequence>
<keyword evidence="3" id="KW-1185">Reference proteome</keyword>
<evidence type="ECO:0000313" key="2">
    <source>
        <dbReference type="EMBL" id="CAK1591029.1"/>
    </source>
</evidence>
<evidence type="ECO:0000259" key="1">
    <source>
        <dbReference type="Pfam" id="PF13843"/>
    </source>
</evidence>
<protein>
    <recommendedName>
        <fullName evidence="1">PiggyBac transposable element-derived protein domain-containing protein</fullName>
    </recommendedName>
</protein>
<dbReference type="InterPro" id="IPR029526">
    <property type="entry name" value="PGBD"/>
</dbReference>
<name>A0AAV1L7T7_9NEOP</name>
<dbReference type="AlphaFoldDB" id="A0AAV1L7T7"/>
<dbReference type="Pfam" id="PF13843">
    <property type="entry name" value="DDE_Tnp_1_7"/>
    <property type="match status" value="1"/>
</dbReference>
<dbReference type="PANTHER" id="PTHR46599">
    <property type="entry name" value="PIGGYBAC TRANSPOSABLE ELEMENT-DERIVED PROTEIN 4"/>
    <property type="match status" value="1"/>
</dbReference>
<gene>
    <name evidence="2" type="ORF">PARMNEM_LOCUS11317</name>
</gene>